<sequence>MAASGAAVSVLAPNGRRQTVKVTAGTPLLQVLEDVCKKQNFNPREYNLKFQRTVLDLSLQWRFANLPNNAKLEMVSRAQQRAGAESAKVRVALQLEDGTRLQDEFLCSQNLWEVLGHFSQTRERLEEMAPGSVAVCIYMRDEIAGEQSMKGTSLQSLGLTSGSAIIRFVVRKNEPPGSRPPPVLQEQIKKKTSIHESEHESPTETESPSTGQREQQPSDTTKPSEPSASLDARLSATESTEQHHATDVHPHLEHDKPGPSYVAISETKATSFKPFQGGGQRLGGANVPTEANMVTATAQEPFQCPGPSKPKKSKTDKEGPIDRETLVCHLDLEEGASSQELPDDFFELTVDDVRRRFAELRSERKRLEEAPLLTKALREAQLKEKVERYPKVVLRVLFPDRYILQGFFRGSETVGAVREFVAKHLEEAAIPFYLFITPPRTELKDDSLTLFQAQLFPAAVVHFGSPKQREHFLRHDLVTEPMSPSQADIAVARAMPRVQALPAAPVMEEHQEAGAAAAHRAPEDYEEQSGITDSHQQVQRDHGKVPKWLKLPGNERTTRDNTKPSPD</sequence>
<feature type="compositionally biased region" description="Basic and acidic residues" evidence="1">
    <location>
        <begin position="187"/>
        <end position="202"/>
    </location>
</feature>
<dbReference type="GO" id="GO:0042593">
    <property type="term" value="P:glucose homeostasis"/>
    <property type="evidence" value="ECO:0007669"/>
    <property type="project" value="TreeGrafter"/>
</dbReference>
<proteinExistence type="predicted"/>
<dbReference type="FunFam" id="3.10.20.90:FF:000204">
    <property type="entry name" value="tether containing UBX domain for GLUT4"/>
    <property type="match status" value="1"/>
</dbReference>
<feature type="region of interest" description="Disordered" evidence="1">
    <location>
        <begin position="172"/>
        <end position="260"/>
    </location>
</feature>
<dbReference type="PANTHER" id="PTHR46467:SF1">
    <property type="entry name" value="TETHER CONTAINING UBX DOMAIN FOR GLUT4"/>
    <property type="match status" value="1"/>
</dbReference>
<dbReference type="GO" id="GO:0005737">
    <property type="term" value="C:cytoplasm"/>
    <property type="evidence" value="ECO:0007669"/>
    <property type="project" value="TreeGrafter"/>
</dbReference>
<dbReference type="CDD" id="cd16105">
    <property type="entry name" value="Ubl_ASPSCR1_like"/>
    <property type="match status" value="1"/>
</dbReference>
<feature type="compositionally biased region" description="Basic and acidic residues" evidence="1">
    <location>
        <begin position="240"/>
        <end position="257"/>
    </location>
</feature>
<dbReference type="PROSITE" id="PS50033">
    <property type="entry name" value="UBX"/>
    <property type="match status" value="1"/>
</dbReference>
<dbReference type="Pfam" id="PF00789">
    <property type="entry name" value="UBX"/>
    <property type="match status" value="1"/>
</dbReference>
<evidence type="ECO:0000313" key="4">
    <source>
        <dbReference type="Proteomes" id="UP000824782"/>
    </source>
</evidence>
<dbReference type="EMBL" id="WNYA01000006">
    <property type="protein sequence ID" value="KAG8565091.1"/>
    <property type="molecule type" value="Genomic_DNA"/>
</dbReference>
<feature type="region of interest" description="Disordered" evidence="1">
    <location>
        <begin position="299"/>
        <end position="320"/>
    </location>
</feature>
<accession>A0AAV7AV63</accession>
<feature type="compositionally biased region" description="Polar residues" evidence="1">
    <location>
        <begin position="211"/>
        <end position="227"/>
    </location>
</feature>
<gene>
    <name evidence="3" type="ORF">GDO81_012708</name>
</gene>
<protein>
    <recommendedName>
        <fullName evidence="2">UBX domain-containing protein</fullName>
    </recommendedName>
</protein>
<dbReference type="Pfam" id="PF11470">
    <property type="entry name" value="TUG-UBL1"/>
    <property type="match status" value="1"/>
</dbReference>
<dbReference type="PANTHER" id="PTHR46467">
    <property type="entry name" value="TETHER CONTAINING UBX DOMAIN FOR GLUT4"/>
    <property type="match status" value="1"/>
</dbReference>
<keyword evidence="4" id="KW-1185">Reference proteome</keyword>
<dbReference type="Proteomes" id="UP000824782">
    <property type="component" value="Unassembled WGS sequence"/>
</dbReference>
<organism evidence="3 4">
    <name type="scientific">Engystomops pustulosus</name>
    <name type="common">Tungara frog</name>
    <name type="synonym">Physalaemus pustulosus</name>
    <dbReference type="NCBI Taxonomy" id="76066"/>
    <lineage>
        <taxon>Eukaryota</taxon>
        <taxon>Metazoa</taxon>
        <taxon>Chordata</taxon>
        <taxon>Craniata</taxon>
        <taxon>Vertebrata</taxon>
        <taxon>Euteleostomi</taxon>
        <taxon>Amphibia</taxon>
        <taxon>Batrachia</taxon>
        <taxon>Anura</taxon>
        <taxon>Neobatrachia</taxon>
        <taxon>Hyloidea</taxon>
        <taxon>Leptodactylidae</taxon>
        <taxon>Leiuperinae</taxon>
        <taxon>Engystomops</taxon>
    </lineage>
</organism>
<dbReference type="InterPro" id="IPR029071">
    <property type="entry name" value="Ubiquitin-like_domsf"/>
</dbReference>
<comment type="caution">
    <text evidence="3">The sequence shown here is derived from an EMBL/GenBank/DDBJ whole genome shotgun (WGS) entry which is preliminary data.</text>
</comment>
<feature type="domain" description="UBX" evidence="2">
    <location>
        <begin position="387"/>
        <end position="463"/>
    </location>
</feature>
<dbReference type="CDD" id="cd17075">
    <property type="entry name" value="UBX1_UBXN9"/>
    <property type="match status" value="1"/>
</dbReference>
<dbReference type="InterPro" id="IPR001012">
    <property type="entry name" value="UBX_dom"/>
</dbReference>
<dbReference type="GO" id="GO:0006886">
    <property type="term" value="P:intracellular protein transport"/>
    <property type="evidence" value="ECO:0007669"/>
    <property type="project" value="TreeGrafter"/>
</dbReference>
<dbReference type="InterPro" id="IPR059238">
    <property type="entry name" value="UBX1_UBXN9"/>
</dbReference>
<dbReference type="AlphaFoldDB" id="A0AAV7AV63"/>
<dbReference type="GO" id="GO:0012506">
    <property type="term" value="C:vesicle membrane"/>
    <property type="evidence" value="ECO:0007669"/>
    <property type="project" value="TreeGrafter"/>
</dbReference>
<dbReference type="InterPro" id="IPR021569">
    <property type="entry name" value="TUG-UBL1"/>
</dbReference>
<evidence type="ECO:0000256" key="1">
    <source>
        <dbReference type="SAM" id="MobiDB-lite"/>
    </source>
</evidence>
<dbReference type="SUPFAM" id="SSF54236">
    <property type="entry name" value="Ubiquitin-like"/>
    <property type="match status" value="2"/>
</dbReference>
<reference evidence="3" key="1">
    <citation type="thesis" date="2020" institute="ProQuest LLC" country="789 East Eisenhower Parkway, Ann Arbor, MI, USA">
        <title>Comparative Genomics and Chromosome Evolution.</title>
        <authorList>
            <person name="Mudd A.B."/>
        </authorList>
    </citation>
    <scope>NUCLEOTIDE SEQUENCE</scope>
    <source>
        <strain evidence="3">237g6f4</strain>
        <tissue evidence="3">Blood</tissue>
    </source>
</reference>
<evidence type="ECO:0000259" key="2">
    <source>
        <dbReference type="PROSITE" id="PS50033"/>
    </source>
</evidence>
<name>A0AAV7AV63_ENGPU</name>
<evidence type="ECO:0000313" key="3">
    <source>
        <dbReference type="EMBL" id="KAG8565091.1"/>
    </source>
</evidence>
<feature type="region of interest" description="Disordered" evidence="1">
    <location>
        <begin position="509"/>
        <end position="567"/>
    </location>
</feature>
<dbReference type="GO" id="GO:0005634">
    <property type="term" value="C:nucleus"/>
    <property type="evidence" value="ECO:0007669"/>
    <property type="project" value="TreeGrafter"/>
</dbReference>
<dbReference type="Gene3D" id="3.10.20.90">
    <property type="entry name" value="Phosphatidylinositol 3-kinase Catalytic Subunit, Chain A, domain 1"/>
    <property type="match status" value="2"/>
</dbReference>
<feature type="compositionally biased region" description="Basic and acidic residues" evidence="1">
    <location>
        <begin position="556"/>
        <end position="567"/>
    </location>
</feature>
<dbReference type="CDD" id="cd16118">
    <property type="entry name" value="UBX2_UBXN9"/>
    <property type="match status" value="1"/>
</dbReference>